<dbReference type="RefSeq" id="WP_281247036.1">
    <property type="nucleotide sequence ID" value="NZ_FOHZ01000030.1"/>
</dbReference>
<name>A0A1I0HJF3_9GAMM</name>
<evidence type="ECO:0000313" key="2">
    <source>
        <dbReference type="Proteomes" id="UP000198762"/>
    </source>
</evidence>
<dbReference type="Proteomes" id="UP000198762">
    <property type="component" value="Unassembled WGS sequence"/>
</dbReference>
<evidence type="ECO:0000313" key="1">
    <source>
        <dbReference type="EMBL" id="SET84149.1"/>
    </source>
</evidence>
<gene>
    <name evidence="1" type="ORF">SAMN04487962_1308</name>
</gene>
<protein>
    <submittedName>
        <fullName evidence="1">Uncharacterized protein</fullName>
    </submittedName>
</protein>
<organism evidence="1 2">
    <name type="scientific">Marinobacter segnicrescens</name>
    <dbReference type="NCBI Taxonomy" id="430453"/>
    <lineage>
        <taxon>Bacteria</taxon>
        <taxon>Pseudomonadati</taxon>
        <taxon>Pseudomonadota</taxon>
        <taxon>Gammaproteobacteria</taxon>
        <taxon>Pseudomonadales</taxon>
        <taxon>Marinobacteraceae</taxon>
        <taxon>Marinobacter</taxon>
    </lineage>
</organism>
<dbReference type="AlphaFoldDB" id="A0A1I0HJF3"/>
<reference evidence="2" key="1">
    <citation type="submission" date="2016-10" db="EMBL/GenBank/DDBJ databases">
        <authorList>
            <person name="Varghese N."/>
            <person name="Submissions S."/>
        </authorList>
    </citation>
    <scope>NUCLEOTIDE SEQUENCE [LARGE SCALE GENOMIC DNA]</scope>
    <source>
        <strain evidence="2">CGMCC 1.6489</strain>
    </source>
</reference>
<sequence>MAPEIGDAEIVTVLNELVEERPRRGFELLSNLVYDHQAASLPD</sequence>
<keyword evidence="2" id="KW-1185">Reference proteome</keyword>
<accession>A0A1I0HJF3</accession>
<dbReference type="EMBL" id="FOHZ01000030">
    <property type="protein sequence ID" value="SET84149.1"/>
    <property type="molecule type" value="Genomic_DNA"/>
</dbReference>
<proteinExistence type="predicted"/>